<comment type="function">
    <text evidence="4">One of the early assembly proteins it binds 23S rRNA. One of the proteins that surrounds the polypeptide exit tunnel on the outside of the ribosome. Forms the main docking site for trigger factor binding to the ribosome.</text>
</comment>
<dbReference type="InterPro" id="IPR013025">
    <property type="entry name" value="Ribosomal_uL23-like"/>
</dbReference>
<dbReference type="HAMAP" id="MF_01369_B">
    <property type="entry name" value="Ribosomal_uL23_B"/>
    <property type="match status" value="1"/>
</dbReference>
<dbReference type="GO" id="GO:0019843">
    <property type="term" value="F:rRNA binding"/>
    <property type="evidence" value="ECO:0007669"/>
    <property type="project" value="UniProtKB-UniRule"/>
</dbReference>
<evidence type="ECO:0000256" key="1">
    <source>
        <dbReference type="ARBA" id="ARBA00006700"/>
    </source>
</evidence>
<comment type="caution">
    <text evidence="5">The sequence shown here is derived from an EMBL/GenBank/DDBJ whole genome shotgun (WGS) entry which is preliminary data.</text>
</comment>
<sequence>MVAVPVVSEKASRLQQQGQYTFNIVGNISKVEIKKAVESAWGVRVLGVNSIGLPGKIVRRGRQVGQRKARRHLVVRLARGESIDLSKTL</sequence>
<evidence type="ECO:0000256" key="2">
    <source>
        <dbReference type="ARBA" id="ARBA00022980"/>
    </source>
</evidence>
<comment type="similarity">
    <text evidence="1 4">Belongs to the universal ribosomal protein uL23 family.</text>
</comment>
<dbReference type="Pfam" id="PF00276">
    <property type="entry name" value="Ribosomal_L23"/>
    <property type="match status" value="1"/>
</dbReference>
<dbReference type="GO" id="GO:0006412">
    <property type="term" value="P:translation"/>
    <property type="evidence" value="ECO:0007669"/>
    <property type="project" value="UniProtKB-UniRule"/>
</dbReference>
<dbReference type="EMBL" id="MHTC01000043">
    <property type="protein sequence ID" value="OHA54699.1"/>
    <property type="molecule type" value="Genomic_DNA"/>
</dbReference>
<dbReference type="AlphaFoldDB" id="A0A1G2Q3U6"/>
<keyword evidence="3 4" id="KW-0687">Ribonucleoprotein</keyword>
<name>A0A1G2Q3U6_9BACT</name>
<organism evidence="5 6">
    <name type="scientific">Candidatus Veblenbacteria bacterium RIFOXYB1_FULL_43_13</name>
    <dbReference type="NCBI Taxonomy" id="1802426"/>
    <lineage>
        <taxon>Bacteria</taxon>
        <taxon>Candidatus Vebleniibacteriota</taxon>
    </lineage>
</organism>
<comment type="subunit">
    <text evidence="4">Part of the 50S ribosomal subunit. Contacts protein L29, and trigger factor when it is bound to the ribosome.</text>
</comment>
<dbReference type="GO" id="GO:1990904">
    <property type="term" value="C:ribonucleoprotein complex"/>
    <property type="evidence" value="ECO:0007669"/>
    <property type="project" value="UniProtKB-KW"/>
</dbReference>
<dbReference type="GO" id="GO:0005840">
    <property type="term" value="C:ribosome"/>
    <property type="evidence" value="ECO:0007669"/>
    <property type="project" value="UniProtKB-KW"/>
</dbReference>
<dbReference type="SUPFAM" id="SSF54189">
    <property type="entry name" value="Ribosomal proteins S24e, L23 and L15e"/>
    <property type="match status" value="1"/>
</dbReference>
<keyword evidence="4" id="KW-0694">RNA-binding</keyword>
<keyword evidence="2 4" id="KW-0689">Ribosomal protein</keyword>
<dbReference type="InterPro" id="IPR012678">
    <property type="entry name" value="Ribosomal_uL23/eL15/eS24_sf"/>
</dbReference>
<evidence type="ECO:0000256" key="4">
    <source>
        <dbReference type="HAMAP-Rule" id="MF_01369"/>
    </source>
</evidence>
<protein>
    <recommendedName>
        <fullName evidence="4">Large ribosomal subunit protein uL23</fullName>
    </recommendedName>
</protein>
<evidence type="ECO:0000256" key="3">
    <source>
        <dbReference type="ARBA" id="ARBA00023274"/>
    </source>
</evidence>
<gene>
    <name evidence="4" type="primary">rplW</name>
    <name evidence="5" type="ORF">A2388_01020</name>
</gene>
<dbReference type="Gene3D" id="3.30.70.330">
    <property type="match status" value="1"/>
</dbReference>
<accession>A0A1G2Q3U6</accession>
<dbReference type="GO" id="GO:0003735">
    <property type="term" value="F:structural constituent of ribosome"/>
    <property type="evidence" value="ECO:0007669"/>
    <property type="project" value="InterPro"/>
</dbReference>
<evidence type="ECO:0000313" key="5">
    <source>
        <dbReference type="EMBL" id="OHA54699.1"/>
    </source>
</evidence>
<proteinExistence type="inferred from homology"/>
<evidence type="ECO:0000313" key="6">
    <source>
        <dbReference type="Proteomes" id="UP000177575"/>
    </source>
</evidence>
<keyword evidence="4" id="KW-0699">rRNA-binding</keyword>
<dbReference type="Proteomes" id="UP000177575">
    <property type="component" value="Unassembled WGS sequence"/>
</dbReference>
<reference evidence="5 6" key="1">
    <citation type="journal article" date="2016" name="Nat. Commun.">
        <title>Thousands of microbial genomes shed light on interconnected biogeochemical processes in an aquifer system.</title>
        <authorList>
            <person name="Anantharaman K."/>
            <person name="Brown C.T."/>
            <person name="Hug L.A."/>
            <person name="Sharon I."/>
            <person name="Castelle C.J."/>
            <person name="Probst A.J."/>
            <person name="Thomas B.C."/>
            <person name="Singh A."/>
            <person name="Wilkins M.J."/>
            <person name="Karaoz U."/>
            <person name="Brodie E.L."/>
            <person name="Williams K.H."/>
            <person name="Hubbard S.S."/>
            <person name="Banfield J.F."/>
        </authorList>
    </citation>
    <scope>NUCLEOTIDE SEQUENCE [LARGE SCALE GENOMIC DNA]</scope>
</reference>
<dbReference type="InterPro" id="IPR012677">
    <property type="entry name" value="Nucleotide-bd_a/b_plait_sf"/>
</dbReference>